<dbReference type="STRING" id="56857.A0A200QCC1"/>
<dbReference type="Gene3D" id="1.10.3260.10">
    <property type="entry name" value="DNA ligase, ATP-dependent, N-terminal domain"/>
    <property type="match status" value="1"/>
</dbReference>
<dbReference type="OrthoDB" id="206088at2759"/>
<dbReference type="GO" id="GO:0071897">
    <property type="term" value="P:DNA biosynthetic process"/>
    <property type="evidence" value="ECO:0007669"/>
    <property type="project" value="InterPro"/>
</dbReference>
<feature type="compositionally biased region" description="Polar residues" evidence="11">
    <location>
        <begin position="328"/>
        <end position="345"/>
    </location>
</feature>
<feature type="region of interest" description="Disordered" evidence="11">
    <location>
        <begin position="248"/>
        <end position="306"/>
    </location>
</feature>
<dbReference type="SUPFAM" id="SSF117018">
    <property type="entry name" value="ATP-dependent DNA ligase DNA-binding domain"/>
    <property type="match status" value="1"/>
</dbReference>
<dbReference type="InterPro" id="IPR012309">
    <property type="entry name" value="DNA_ligase_ATP-dep_C"/>
</dbReference>
<dbReference type="GO" id="GO:0003677">
    <property type="term" value="F:DNA binding"/>
    <property type="evidence" value="ECO:0007669"/>
    <property type="project" value="InterPro"/>
</dbReference>
<keyword evidence="4" id="KW-0235">DNA replication</keyword>
<accession>A0A200QCC1</accession>
<evidence type="ECO:0000256" key="1">
    <source>
        <dbReference type="ARBA" id="ARBA00004123"/>
    </source>
</evidence>
<dbReference type="PANTHER" id="PTHR45674:SF9">
    <property type="entry name" value="DNA LIGASE 3"/>
    <property type="match status" value="1"/>
</dbReference>
<dbReference type="InParanoid" id="A0A200QCC1"/>
<dbReference type="Pfam" id="PF04675">
    <property type="entry name" value="DNA_ligase_A_N"/>
    <property type="match status" value="1"/>
</dbReference>
<dbReference type="FunCoup" id="A0A200QCC1">
    <property type="interactions" value="87"/>
</dbReference>
<dbReference type="SUPFAM" id="SSF56091">
    <property type="entry name" value="DNA ligase/mRNA capping enzyme, catalytic domain"/>
    <property type="match status" value="1"/>
</dbReference>
<gene>
    <name evidence="13" type="ORF">BVC80_1725g37</name>
</gene>
<evidence type="ECO:0000256" key="6">
    <source>
        <dbReference type="ARBA" id="ARBA00022840"/>
    </source>
</evidence>
<evidence type="ECO:0000256" key="2">
    <source>
        <dbReference type="ARBA" id="ARBA00007572"/>
    </source>
</evidence>
<evidence type="ECO:0000256" key="7">
    <source>
        <dbReference type="ARBA" id="ARBA00023242"/>
    </source>
</evidence>
<keyword evidence="5 9" id="KW-0547">Nucleotide-binding</keyword>
<feature type="compositionally biased region" description="Polar residues" evidence="11">
    <location>
        <begin position="256"/>
        <end position="265"/>
    </location>
</feature>
<evidence type="ECO:0000313" key="13">
    <source>
        <dbReference type="EMBL" id="OVA08141.1"/>
    </source>
</evidence>
<dbReference type="NCBIfam" id="TIGR00574">
    <property type="entry name" value="dnl1"/>
    <property type="match status" value="1"/>
</dbReference>
<comment type="subcellular location">
    <subcellularLocation>
        <location evidence="1">Nucleus</location>
    </subcellularLocation>
</comment>
<dbReference type="OMA" id="WFFPELI"/>
<dbReference type="InterPro" id="IPR050191">
    <property type="entry name" value="ATP-dep_DNA_ligase"/>
</dbReference>
<evidence type="ECO:0000256" key="5">
    <source>
        <dbReference type="ARBA" id="ARBA00022741"/>
    </source>
</evidence>
<evidence type="ECO:0000259" key="12">
    <source>
        <dbReference type="PROSITE" id="PS50160"/>
    </source>
</evidence>
<dbReference type="EC" id="6.5.1.1" evidence="9"/>
<dbReference type="Gene3D" id="3.40.50.12650">
    <property type="match status" value="1"/>
</dbReference>
<dbReference type="InterPro" id="IPR036599">
    <property type="entry name" value="DNA_ligase_N_sf"/>
</dbReference>
<sequence>MKEIMIDRGYSKAVGFVPTGWMYEVKRDGFAMRSKDSFEIHLVPYSEHSSYDELREYVRFLKPKRVIPTVGLDVEKLDSKYAIAMRKHFADLVDEMANKQEFLMGFRRRSLDTDQMEEKDFSIDPRKGVEKDKEVNLLNNFPETHDKTDPDFVLETKYSSKERGSEDSNVLNDKHTEEMIQELCDFLPVWVSQDQILDLLTRSGGNIVEAVSDFYERETEYQEQAVACRNSSDISQKSSLSVSASLPELVPDKGTSHGSLRSTLSQEKKSPIIKHSVKTTVSPRKRGSALQSKPNKKGKSSSKLEPIGSKQSTITKFFSKLSPNASQVHGVGSATTSGQCPNSENLLPHDAIEPYKEELYQFLQVVDGRVSTVQAASILAKANGDINLALDAYYNSGDEINNREERLAFCSKLAQVQSVNKCSGGNLKDSSETKNMTSLCVRGLSTCNVAANLVSLSLERYSPVEHACWNAGQPAPYLHLARTFDLMEAERGKTKATGILCNMFRSLLALSPEDVLPAVYLCTNKIAADHENMELNIGCSLVTAALEEACGTNKSKIREMYNNLGDLGDVAQLCRQTQSLLAPPCALSIQEVFSVLRKISVETGNGSTARKKNLIVNLMRSCREKEMKFLVRTLVRNLRIGAMMRTALPALAQSVFINSSPDCLHGGGLEGLKEKLQSISAAVVEAYNILPSLDMLVPSLLRKGIEFSSTTLSMIPSIPIKPMLARITNGVPQALKLFQGRAFTCEYKYDGQRAQIHKLVDGSVRVFSRNGDETTFRFPDLVNIIKESCKPATRTFIVDAEVVAVDRKNGCKLMSFQELSSREKGSKSSFVTVASIKVNICVFVFDIMFANGEQLLSFPLRRRRQYLKDLFFDEKLGYFEYAKEITVESEDASLNSEATLAKINSFFEDAFNSSCEGIMVKSLDVDAGYVASKHTDTWLKVKRDYMEGLNDSLDLVPIGAWHGNGRKAGWYSPFLMACYNPDSEEFQSVCRVMSGFSDSFYAEMKEFFSGEKILSSKPPYYQTVEVPDRWFSPELVWEIRGADFTISPVHQAAIGLVHPSRGISIRFPRFIRSVPDRNVEDCSTSSDVGNMFQSQTRKMDVRIED</sequence>
<comment type="catalytic activity">
    <reaction evidence="8 9">
        <text>ATP + (deoxyribonucleotide)n-3'-hydroxyl + 5'-phospho-(deoxyribonucleotide)m = (deoxyribonucleotide)n+m + AMP + diphosphate.</text>
        <dbReference type="EC" id="6.5.1.1"/>
    </reaction>
</comment>
<dbReference type="PROSITE" id="PS00697">
    <property type="entry name" value="DNA_LIGASE_A1"/>
    <property type="match status" value="1"/>
</dbReference>
<evidence type="ECO:0000256" key="4">
    <source>
        <dbReference type="ARBA" id="ARBA00022705"/>
    </source>
</evidence>
<evidence type="ECO:0000256" key="11">
    <source>
        <dbReference type="SAM" id="MobiDB-lite"/>
    </source>
</evidence>
<dbReference type="FunFam" id="3.30.470.30:FF:000002">
    <property type="entry name" value="DNA ligase"/>
    <property type="match status" value="1"/>
</dbReference>
<dbReference type="GO" id="GO:0006273">
    <property type="term" value="P:lagging strand elongation"/>
    <property type="evidence" value="ECO:0007669"/>
    <property type="project" value="TreeGrafter"/>
</dbReference>
<dbReference type="EMBL" id="MVGT01002359">
    <property type="protein sequence ID" value="OVA08141.1"/>
    <property type="molecule type" value="Genomic_DNA"/>
</dbReference>
<dbReference type="Pfam" id="PF01068">
    <property type="entry name" value="DNA_ligase_A_M"/>
    <property type="match status" value="1"/>
</dbReference>
<evidence type="ECO:0000256" key="8">
    <source>
        <dbReference type="ARBA" id="ARBA00034003"/>
    </source>
</evidence>
<comment type="similarity">
    <text evidence="2 10">Belongs to the ATP-dependent DNA ligase family.</text>
</comment>
<dbReference type="PROSITE" id="PS50160">
    <property type="entry name" value="DNA_LIGASE_A3"/>
    <property type="match status" value="1"/>
</dbReference>
<dbReference type="FunFam" id="2.40.50.140:FF:000220">
    <property type="entry name" value="DNA ligase"/>
    <property type="match status" value="1"/>
</dbReference>
<dbReference type="InterPro" id="IPR000977">
    <property type="entry name" value="DNA_ligase_ATP-dep"/>
</dbReference>
<keyword evidence="9" id="KW-0234">DNA repair</keyword>
<keyword evidence="14" id="KW-1185">Reference proteome</keyword>
<dbReference type="Proteomes" id="UP000195402">
    <property type="component" value="Unassembled WGS sequence"/>
</dbReference>
<dbReference type="Pfam" id="PF07522">
    <property type="entry name" value="DRMBL"/>
    <property type="match status" value="1"/>
</dbReference>
<dbReference type="Pfam" id="PF04679">
    <property type="entry name" value="DNA_ligase_A_C"/>
    <property type="match status" value="1"/>
</dbReference>
<dbReference type="PANTHER" id="PTHR45674">
    <property type="entry name" value="DNA LIGASE 1/3 FAMILY MEMBER"/>
    <property type="match status" value="1"/>
</dbReference>
<dbReference type="GO" id="GO:0005524">
    <property type="term" value="F:ATP binding"/>
    <property type="evidence" value="ECO:0007669"/>
    <property type="project" value="UniProtKB-KW"/>
</dbReference>
<protein>
    <recommendedName>
        <fullName evidence="9">DNA ligase</fullName>
        <ecNumber evidence="9">6.5.1.1</ecNumber>
    </recommendedName>
</protein>
<name>A0A200QCC1_MACCD</name>
<dbReference type="Gene3D" id="3.30.1490.70">
    <property type="match status" value="1"/>
</dbReference>
<evidence type="ECO:0000256" key="3">
    <source>
        <dbReference type="ARBA" id="ARBA00022598"/>
    </source>
</evidence>
<dbReference type="Gene3D" id="2.40.50.140">
    <property type="entry name" value="Nucleic acid-binding proteins"/>
    <property type="match status" value="1"/>
</dbReference>
<evidence type="ECO:0000256" key="9">
    <source>
        <dbReference type="RuleBase" id="RU000617"/>
    </source>
</evidence>
<comment type="caution">
    <text evidence="13">The sequence shown here is derived from an EMBL/GenBank/DDBJ whole genome shotgun (WGS) entry which is preliminary data.</text>
</comment>
<proteinExistence type="inferred from homology"/>
<evidence type="ECO:0000313" key="14">
    <source>
        <dbReference type="Proteomes" id="UP000195402"/>
    </source>
</evidence>
<dbReference type="SUPFAM" id="SSF50249">
    <property type="entry name" value="Nucleic acid-binding proteins"/>
    <property type="match status" value="1"/>
</dbReference>
<dbReference type="CDD" id="cd07969">
    <property type="entry name" value="OBF_DNA_ligase_I"/>
    <property type="match status" value="1"/>
</dbReference>
<dbReference type="InterPro" id="IPR012310">
    <property type="entry name" value="DNA_ligase_ATP-dep_cent"/>
</dbReference>
<dbReference type="GO" id="GO:0006281">
    <property type="term" value="P:DNA repair"/>
    <property type="evidence" value="ECO:0007669"/>
    <property type="project" value="UniProtKB-KW"/>
</dbReference>
<dbReference type="AlphaFoldDB" id="A0A200QCC1"/>
<keyword evidence="9" id="KW-0233">DNA recombination</keyword>
<keyword evidence="7" id="KW-0539">Nucleus</keyword>
<feature type="region of interest" description="Disordered" evidence="11">
    <location>
        <begin position="328"/>
        <end position="347"/>
    </location>
</feature>
<dbReference type="InterPro" id="IPR012308">
    <property type="entry name" value="DNA_ligase_ATP-dep_N"/>
</dbReference>
<dbReference type="GO" id="GO:0006310">
    <property type="term" value="P:DNA recombination"/>
    <property type="evidence" value="ECO:0007669"/>
    <property type="project" value="UniProtKB-KW"/>
</dbReference>
<dbReference type="CDD" id="cd07900">
    <property type="entry name" value="Adenylation_DNA_ligase_I_Euk"/>
    <property type="match status" value="1"/>
</dbReference>
<dbReference type="GO" id="GO:0005634">
    <property type="term" value="C:nucleus"/>
    <property type="evidence" value="ECO:0007669"/>
    <property type="project" value="UniProtKB-SubCell"/>
</dbReference>
<feature type="compositionally biased region" description="Basic residues" evidence="11">
    <location>
        <begin position="271"/>
        <end position="287"/>
    </location>
</feature>
<evidence type="ECO:0000256" key="10">
    <source>
        <dbReference type="RuleBase" id="RU004196"/>
    </source>
</evidence>
<keyword evidence="6 9" id="KW-0067">ATP-binding</keyword>
<feature type="domain" description="ATP-dependent DNA ligase family profile" evidence="12">
    <location>
        <begin position="833"/>
        <end position="980"/>
    </location>
</feature>
<keyword evidence="3 9" id="KW-0436">Ligase</keyword>
<keyword evidence="9" id="KW-0227">DNA damage</keyword>
<dbReference type="GO" id="GO:0003910">
    <property type="term" value="F:DNA ligase (ATP) activity"/>
    <property type="evidence" value="ECO:0007669"/>
    <property type="project" value="UniProtKB-EC"/>
</dbReference>
<dbReference type="InterPro" id="IPR011084">
    <property type="entry name" value="DRMBL"/>
</dbReference>
<reference evidence="13 14" key="1">
    <citation type="journal article" date="2017" name="Mol. Plant">
        <title>The Genome of Medicinal Plant Macleaya cordata Provides New Insights into Benzylisoquinoline Alkaloids Metabolism.</title>
        <authorList>
            <person name="Liu X."/>
            <person name="Liu Y."/>
            <person name="Huang P."/>
            <person name="Ma Y."/>
            <person name="Qing Z."/>
            <person name="Tang Q."/>
            <person name="Cao H."/>
            <person name="Cheng P."/>
            <person name="Zheng Y."/>
            <person name="Yuan Z."/>
            <person name="Zhou Y."/>
            <person name="Liu J."/>
            <person name="Tang Z."/>
            <person name="Zhuo Y."/>
            <person name="Zhang Y."/>
            <person name="Yu L."/>
            <person name="Huang J."/>
            <person name="Yang P."/>
            <person name="Peng Q."/>
            <person name="Zhang J."/>
            <person name="Jiang W."/>
            <person name="Zhang Z."/>
            <person name="Lin K."/>
            <person name="Ro D.K."/>
            <person name="Chen X."/>
            <person name="Xiong X."/>
            <person name="Shang Y."/>
            <person name="Huang S."/>
            <person name="Zeng J."/>
        </authorList>
    </citation>
    <scope>NUCLEOTIDE SEQUENCE [LARGE SCALE GENOMIC DNA]</scope>
    <source>
        <strain evidence="14">cv. BLH2017</strain>
        <tissue evidence="13">Root</tissue>
    </source>
</reference>
<dbReference type="InterPro" id="IPR016059">
    <property type="entry name" value="DNA_ligase_ATP-dep_CS"/>
</dbReference>
<dbReference type="Gene3D" id="3.30.470.30">
    <property type="entry name" value="DNA ligase/mRNA capping enzyme"/>
    <property type="match status" value="1"/>
</dbReference>
<organism evidence="13 14">
    <name type="scientific">Macleaya cordata</name>
    <name type="common">Five-seeded plume-poppy</name>
    <name type="synonym">Bocconia cordata</name>
    <dbReference type="NCBI Taxonomy" id="56857"/>
    <lineage>
        <taxon>Eukaryota</taxon>
        <taxon>Viridiplantae</taxon>
        <taxon>Streptophyta</taxon>
        <taxon>Embryophyta</taxon>
        <taxon>Tracheophyta</taxon>
        <taxon>Spermatophyta</taxon>
        <taxon>Magnoliopsida</taxon>
        <taxon>Ranunculales</taxon>
        <taxon>Papaveraceae</taxon>
        <taxon>Papaveroideae</taxon>
        <taxon>Macleaya</taxon>
    </lineage>
</organism>
<dbReference type="InterPro" id="IPR012340">
    <property type="entry name" value="NA-bd_OB-fold"/>
</dbReference>